<keyword evidence="2" id="KW-1185">Reference proteome</keyword>
<dbReference type="Proteomes" id="UP001059041">
    <property type="component" value="Linkage Group LG10"/>
</dbReference>
<accession>A0A9W7TSC3</accession>
<dbReference type="AlphaFoldDB" id="A0A9W7TSC3"/>
<evidence type="ECO:0000313" key="2">
    <source>
        <dbReference type="Proteomes" id="UP001059041"/>
    </source>
</evidence>
<dbReference type="EMBL" id="JAFHDT010000010">
    <property type="protein sequence ID" value="KAI7804463.1"/>
    <property type="molecule type" value="Genomic_DNA"/>
</dbReference>
<comment type="caution">
    <text evidence="1">The sequence shown here is derived from an EMBL/GenBank/DDBJ whole genome shotgun (WGS) entry which is preliminary data.</text>
</comment>
<name>A0A9W7TSC3_TRIRA</name>
<reference evidence="1" key="1">
    <citation type="submission" date="2021-02" db="EMBL/GenBank/DDBJ databases">
        <title>Comparative genomics reveals that relaxation of natural selection precedes convergent phenotypic evolution of cavefish.</title>
        <authorList>
            <person name="Peng Z."/>
        </authorList>
    </citation>
    <scope>NUCLEOTIDE SEQUENCE</scope>
    <source>
        <tissue evidence="1">Muscle</tissue>
    </source>
</reference>
<proteinExistence type="predicted"/>
<evidence type="ECO:0000313" key="1">
    <source>
        <dbReference type="EMBL" id="KAI7804463.1"/>
    </source>
</evidence>
<sequence length="114" mass="12788">MTGIKLARTRPQLSDCVTRPEHELRTLRANERLIAGFRQIVPVGDNSQCTLCGETEGKCIVHLRNKAFAYSRSLCGFQLAELPQKQSCNPLVYSTVHAALLTPLIHKHIEQEYG</sequence>
<organism evidence="1 2">
    <name type="scientific">Triplophysa rosa</name>
    <name type="common">Cave loach</name>
    <dbReference type="NCBI Taxonomy" id="992332"/>
    <lineage>
        <taxon>Eukaryota</taxon>
        <taxon>Metazoa</taxon>
        <taxon>Chordata</taxon>
        <taxon>Craniata</taxon>
        <taxon>Vertebrata</taxon>
        <taxon>Euteleostomi</taxon>
        <taxon>Actinopterygii</taxon>
        <taxon>Neopterygii</taxon>
        <taxon>Teleostei</taxon>
        <taxon>Ostariophysi</taxon>
        <taxon>Cypriniformes</taxon>
        <taxon>Nemacheilidae</taxon>
        <taxon>Triplophysa</taxon>
    </lineage>
</organism>
<protein>
    <submittedName>
        <fullName evidence="1">Uncharacterized protein</fullName>
    </submittedName>
</protein>
<gene>
    <name evidence="1" type="ORF">IRJ41_011047</name>
</gene>